<dbReference type="RefSeq" id="XP_016254549.1">
    <property type="nucleotide sequence ID" value="XM_016387621.1"/>
</dbReference>
<feature type="compositionally biased region" description="Polar residues" evidence="1">
    <location>
        <begin position="382"/>
        <end position="396"/>
    </location>
</feature>
<proteinExistence type="predicted"/>
<dbReference type="Pfam" id="PF25485">
    <property type="entry name" value="DUF7908"/>
    <property type="match status" value="1"/>
</dbReference>
<dbReference type="HOGENOM" id="CLU_016498_0_0_1"/>
<keyword evidence="6" id="KW-1185">Reference proteome</keyword>
<name>A0A0D2CT32_9EURO</name>
<organism evidence="5 6">
    <name type="scientific">Cladophialophora immunda</name>
    <dbReference type="NCBI Taxonomy" id="569365"/>
    <lineage>
        <taxon>Eukaryota</taxon>
        <taxon>Fungi</taxon>
        <taxon>Dikarya</taxon>
        <taxon>Ascomycota</taxon>
        <taxon>Pezizomycotina</taxon>
        <taxon>Eurotiomycetes</taxon>
        <taxon>Chaetothyriomycetidae</taxon>
        <taxon>Chaetothyriales</taxon>
        <taxon>Herpotrichiellaceae</taxon>
        <taxon>Cladophialophora</taxon>
    </lineage>
</organism>
<dbReference type="EMBL" id="KN847040">
    <property type="protein sequence ID" value="KIW34333.1"/>
    <property type="molecule type" value="Genomic_DNA"/>
</dbReference>
<gene>
    <name evidence="5" type="ORF">PV07_01116</name>
</gene>
<reference evidence="5 6" key="1">
    <citation type="submission" date="2015-01" db="EMBL/GenBank/DDBJ databases">
        <title>The Genome Sequence of Cladophialophora immunda CBS83496.</title>
        <authorList>
            <consortium name="The Broad Institute Genomics Platform"/>
            <person name="Cuomo C."/>
            <person name="de Hoog S."/>
            <person name="Gorbushina A."/>
            <person name="Stielow B."/>
            <person name="Teixiera M."/>
            <person name="Abouelleil A."/>
            <person name="Chapman S.B."/>
            <person name="Priest M."/>
            <person name="Young S.K."/>
            <person name="Wortman J."/>
            <person name="Nusbaum C."/>
            <person name="Birren B."/>
        </authorList>
    </citation>
    <scope>NUCLEOTIDE SEQUENCE [LARGE SCALE GENOMIC DNA]</scope>
    <source>
        <strain evidence="5 6">CBS 83496</strain>
    </source>
</reference>
<feature type="region of interest" description="Disordered" evidence="1">
    <location>
        <begin position="437"/>
        <end position="481"/>
    </location>
</feature>
<evidence type="ECO:0000259" key="3">
    <source>
        <dbReference type="Pfam" id="PF11790"/>
    </source>
</evidence>
<protein>
    <submittedName>
        <fullName evidence="5">Uncharacterized protein</fullName>
    </submittedName>
</protein>
<feature type="compositionally biased region" description="Low complexity" evidence="1">
    <location>
        <begin position="496"/>
        <end position="530"/>
    </location>
</feature>
<dbReference type="GO" id="GO:0071966">
    <property type="term" value="P:fungal-type cell wall polysaccharide metabolic process"/>
    <property type="evidence" value="ECO:0007669"/>
    <property type="project" value="TreeGrafter"/>
</dbReference>
<accession>A0A0D2CT32</accession>
<feature type="domain" description="DUF7908" evidence="4">
    <location>
        <begin position="105"/>
        <end position="234"/>
    </location>
</feature>
<dbReference type="STRING" id="569365.A0A0D2CT32"/>
<feature type="region of interest" description="Disordered" evidence="1">
    <location>
        <begin position="239"/>
        <end position="320"/>
    </location>
</feature>
<evidence type="ECO:0000259" key="4">
    <source>
        <dbReference type="Pfam" id="PF25485"/>
    </source>
</evidence>
<feature type="domain" description="Asl1-like glycosyl hydrolase catalytic" evidence="3">
    <location>
        <begin position="542"/>
        <end position="791"/>
    </location>
</feature>
<feature type="region of interest" description="Disordered" evidence="1">
    <location>
        <begin position="378"/>
        <end position="424"/>
    </location>
</feature>
<dbReference type="SUPFAM" id="SSF51445">
    <property type="entry name" value="(Trans)glycosidases"/>
    <property type="match status" value="1"/>
</dbReference>
<dbReference type="VEuPathDB" id="FungiDB:PV07_01116"/>
<feature type="chain" id="PRO_5002250885" evidence="2">
    <location>
        <begin position="26"/>
        <end position="805"/>
    </location>
</feature>
<dbReference type="GeneID" id="27340310"/>
<keyword evidence="2" id="KW-0732">Signal</keyword>
<dbReference type="PANTHER" id="PTHR34154:SF10">
    <property type="entry name" value="ASL1-LIKE GLYCOSYL HYDROLASE CATALYTIC DOMAIN-CONTAINING PROTEIN"/>
    <property type="match status" value="1"/>
</dbReference>
<feature type="compositionally biased region" description="Low complexity" evidence="1">
    <location>
        <begin position="397"/>
        <end position="412"/>
    </location>
</feature>
<evidence type="ECO:0000256" key="1">
    <source>
        <dbReference type="SAM" id="MobiDB-lite"/>
    </source>
</evidence>
<feature type="region of interest" description="Disordered" evidence="1">
    <location>
        <begin position="46"/>
        <end position="106"/>
    </location>
</feature>
<dbReference type="InterPro" id="IPR024655">
    <property type="entry name" value="Asl1_glyco_hydro_catalytic"/>
</dbReference>
<evidence type="ECO:0000313" key="5">
    <source>
        <dbReference type="EMBL" id="KIW34333.1"/>
    </source>
</evidence>
<sequence length="805" mass="83191">MQLTKGVRLDHLLLAVYSFTAVSTAQSVSTLPSGCYITSSVVYGNTTESSTGTTTEPGQSTISTSSLAPSSSPSNGASSFSSTTAPLSSSSSSSSTLTTTTASSPTSSPFVITVSGIGNKLRARALNYVTFSGDNAYLFPDKDLAAVFVLAVDGQLQTGNASVGTNGNTGTLPLMQFSGSTEPSGYIWSFNGTTLKFGDTTFSAIPDGQLYAVFPGSQPPEGAVQVGMTAEFVDASTSSSSLTSSTSIGSSSIEGTSTLVSTASSTEQQTSETTRQTPGGTSTTNLDSSFVSSTGSSPSSGTTSTTLTTPTETTAASVQSTPITYASTSTLSSLPQSTSTSLVSQYSAQSSSSILSSALQSTTSSSYLSSFSAVTSSTTVSNPFTSSPPSQTTNAETSLTTSLSRTTSVITTGGPSAFSPTSTHSSLASTIASSATPTFSTSASTSRSSSLSSSTTKSTSAVASPTSQPVSNSSSGQGSVTSTLMISSSATITITTSRTSPTSSLTGSRTSTSSVSTTTSSSVSSSTSSSNPVASPYPAKRGLAYRNVTTLQFYPPPSPYISWSYNYYSLPNASDDVGAYPSSQYRFIPLLYNDADSLTSIWAANVNFSIANYGTDAIFGFNEPDANFNGQSANMPVAQSIQGYRNFMQPFAGRVKIGAPAVTNAGGGLAYLAQFLGNATQQNLTVDFLNIHWYASPYNIDYFESYLLQAYNLSLTYFPAAPVPVWVTEFGMDQAGYDQATTVQFLKNASRWMDDQLWLARYAWFGNFAAGYTAAGAPATNMLLNVDGSARGVLGDVWYTYNGTN</sequence>
<dbReference type="InterPro" id="IPR057230">
    <property type="entry name" value="DUF7908"/>
</dbReference>
<dbReference type="AlphaFoldDB" id="A0A0D2CT32"/>
<dbReference type="Pfam" id="PF11790">
    <property type="entry name" value="Glyco_hydro_cc"/>
    <property type="match status" value="1"/>
</dbReference>
<dbReference type="GO" id="GO:0009277">
    <property type="term" value="C:fungal-type cell wall"/>
    <property type="evidence" value="ECO:0007669"/>
    <property type="project" value="TreeGrafter"/>
</dbReference>
<dbReference type="Gene3D" id="3.20.20.80">
    <property type="entry name" value="Glycosidases"/>
    <property type="match status" value="1"/>
</dbReference>
<dbReference type="InterPro" id="IPR053183">
    <property type="entry name" value="ASL1"/>
</dbReference>
<dbReference type="PANTHER" id="PTHR34154">
    <property type="entry name" value="ALKALI-SENSITIVE LINKAGE PROTEIN 1"/>
    <property type="match status" value="1"/>
</dbReference>
<feature type="compositionally biased region" description="Low complexity" evidence="1">
    <location>
        <begin position="239"/>
        <end position="318"/>
    </location>
</feature>
<dbReference type="InterPro" id="IPR017853">
    <property type="entry name" value="GH"/>
</dbReference>
<dbReference type="Proteomes" id="UP000054466">
    <property type="component" value="Unassembled WGS sequence"/>
</dbReference>
<evidence type="ECO:0000256" key="2">
    <source>
        <dbReference type="SAM" id="SignalP"/>
    </source>
</evidence>
<feature type="region of interest" description="Disordered" evidence="1">
    <location>
        <begin position="496"/>
        <end position="536"/>
    </location>
</feature>
<dbReference type="OrthoDB" id="43654at2759"/>
<evidence type="ECO:0000313" key="6">
    <source>
        <dbReference type="Proteomes" id="UP000054466"/>
    </source>
</evidence>
<feature type="signal peptide" evidence="2">
    <location>
        <begin position="1"/>
        <end position="25"/>
    </location>
</feature>